<name>A0A377J1W6_9PAST</name>
<dbReference type="InterPro" id="IPR007384">
    <property type="entry name" value="UCP006257"/>
</dbReference>
<keyword evidence="3" id="KW-1185">Reference proteome</keyword>
<dbReference type="PANTHER" id="PTHR39586">
    <property type="entry name" value="CYTOPLASMIC PROTEIN-RELATED"/>
    <property type="match status" value="1"/>
</dbReference>
<dbReference type="PANTHER" id="PTHR39586:SF1">
    <property type="entry name" value="CYTOPLASMIC PROTEIN"/>
    <property type="match status" value="1"/>
</dbReference>
<dbReference type="Pfam" id="PF04287">
    <property type="entry name" value="DUF446"/>
    <property type="match status" value="1"/>
</dbReference>
<gene>
    <name evidence="2" type="primary">yqcC</name>
    <name evidence="2" type="ORF">NCTC13335_01775</name>
</gene>
<proteinExistence type="predicted"/>
<evidence type="ECO:0000313" key="3">
    <source>
        <dbReference type="Proteomes" id="UP000255264"/>
    </source>
</evidence>
<dbReference type="PIRSF" id="PIRSF006257">
    <property type="entry name" value="UCP006257"/>
    <property type="match status" value="1"/>
</dbReference>
<accession>A0A377J1W6</accession>
<protein>
    <submittedName>
        <fullName evidence="2">Domain of uncharacterized function, DUF446</fullName>
    </submittedName>
</protein>
<sequence length="107" mass="12398">MQQQTREHLQQLQIVMQRLQLWQTNPPAPTAFISEQPFALDTMEPTEWLQWIFIPRMHALLDSGAALPSQIAVSPYLEEAMAEFEALSELLEPLRQLEELLQNQQDA</sequence>
<evidence type="ECO:0000313" key="2">
    <source>
        <dbReference type="EMBL" id="STO93860.1"/>
    </source>
</evidence>
<dbReference type="GO" id="GO:0044010">
    <property type="term" value="P:single-species biofilm formation"/>
    <property type="evidence" value="ECO:0007669"/>
    <property type="project" value="TreeGrafter"/>
</dbReference>
<feature type="domain" description="YqcC-like" evidence="1">
    <location>
        <begin position="5"/>
        <end position="100"/>
    </location>
</feature>
<dbReference type="Gene3D" id="1.20.1440.40">
    <property type="entry name" value="YqcC-like"/>
    <property type="match status" value="1"/>
</dbReference>
<dbReference type="AlphaFoldDB" id="A0A377J1W6"/>
<dbReference type="InterPro" id="IPR023376">
    <property type="entry name" value="YqcC-like_dom"/>
</dbReference>
<dbReference type="Proteomes" id="UP000255264">
    <property type="component" value="Unassembled WGS sequence"/>
</dbReference>
<dbReference type="EMBL" id="UGHS01000004">
    <property type="protein sequence ID" value="STO93860.1"/>
    <property type="molecule type" value="Genomic_DNA"/>
</dbReference>
<dbReference type="OrthoDB" id="8794567at2"/>
<dbReference type="InterPro" id="IPR036814">
    <property type="entry name" value="YqcC-like_sf"/>
</dbReference>
<organism evidence="2 3">
    <name type="scientific">Haemophilus pittmaniae</name>
    <dbReference type="NCBI Taxonomy" id="249188"/>
    <lineage>
        <taxon>Bacteria</taxon>
        <taxon>Pseudomonadati</taxon>
        <taxon>Pseudomonadota</taxon>
        <taxon>Gammaproteobacteria</taxon>
        <taxon>Pasteurellales</taxon>
        <taxon>Pasteurellaceae</taxon>
        <taxon>Haemophilus</taxon>
    </lineage>
</organism>
<dbReference type="RefSeq" id="WP_115003452.1">
    <property type="nucleotide sequence ID" value="NZ_UGHS01000004.1"/>
</dbReference>
<evidence type="ECO:0000259" key="1">
    <source>
        <dbReference type="Pfam" id="PF04287"/>
    </source>
</evidence>
<reference evidence="2 3" key="1">
    <citation type="submission" date="2018-06" db="EMBL/GenBank/DDBJ databases">
        <authorList>
            <consortium name="Pathogen Informatics"/>
            <person name="Doyle S."/>
        </authorList>
    </citation>
    <scope>NUCLEOTIDE SEQUENCE [LARGE SCALE GENOMIC DNA]</scope>
    <source>
        <strain evidence="2 3">NCTC13335</strain>
    </source>
</reference>
<dbReference type="SUPFAM" id="SSF158452">
    <property type="entry name" value="YqcC-like"/>
    <property type="match status" value="1"/>
</dbReference>